<dbReference type="Proteomes" id="UP000037751">
    <property type="component" value="Unassembled WGS sequence"/>
</dbReference>
<organism evidence="7 8">
    <name type="scientific">Malassezia pachydermatis</name>
    <dbReference type="NCBI Taxonomy" id="77020"/>
    <lineage>
        <taxon>Eukaryota</taxon>
        <taxon>Fungi</taxon>
        <taxon>Dikarya</taxon>
        <taxon>Basidiomycota</taxon>
        <taxon>Ustilaginomycotina</taxon>
        <taxon>Malasseziomycetes</taxon>
        <taxon>Malasseziales</taxon>
        <taxon>Malasseziaceae</taxon>
        <taxon>Malassezia</taxon>
    </lineage>
</organism>
<dbReference type="GO" id="GO:0005634">
    <property type="term" value="C:nucleus"/>
    <property type="evidence" value="ECO:0007669"/>
    <property type="project" value="TreeGrafter"/>
</dbReference>
<dbReference type="FunFam" id="3.40.50.300:FF:000137">
    <property type="entry name" value="Replication-associated recombination protein A"/>
    <property type="match status" value="1"/>
</dbReference>
<dbReference type="Gene3D" id="1.10.3710.10">
    <property type="entry name" value="DNA polymerase III clamp loader subunits, C-terminal domain"/>
    <property type="match status" value="1"/>
</dbReference>
<dbReference type="InterPro" id="IPR027417">
    <property type="entry name" value="P-loop_NTPase"/>
</dbReference>
<dbReference type="FunFam" id="1.20.272.10:FF:000001">
    <property type="entry name" value="Putative AAA family ATPase"/>
    <property type="match status" value="1"/>
</dbReference>
<dbReference type="GO" id="GO:0003677">
    <property type="term" value="F:DNA binding"/>
    <property type="evidence" value="ECO:0007669"/>
    <property type="project" value="InterPro"/>
</dbReference>
<dbReference type="Gene3D" id="3.40.50.300">
    <property type="entry name" value="P-loop containing nucleotide triphosphate hydrolases"/>
    <property type="match status" value="1"/>
</dbReference>
<dbReference type="Pfam" id="PF00004">
    <property type="entry name" value="AAA"/>
    <property type="match status" value="1"/>
</dbReference>
<keyword evidence="4" id="KW-0067">ATP-binding</keyword>
<proteinExistence type="inferred from homology"/>
<comment type="caution">
    <text evidence="7">The sequence shown here is derived from an EMBL/GenBank/DDBJ whole genome shotgun (WGS) entry which is preliminary data.</text>
</comment>
<dbReference type="AlphaFoldDB" id="A0A0M8MVS2"/>
<feature type="domain" description="AAA+ ATPase" evidence="6">
    <location>
        <begin position="104"/>
        <end position="227"/>
    </location>
</feature>
<dbReference type="CDD" id="cd00009">
    <property type="entry name" value="AAA"/>
    <property type="match status" value="1"/>
</dbReference>
<dbReference type="SMART" id="SM00382">
    <property type="entry name" value="AAA"/>
    <property type="match status" value="1"/>
</dbReference>
<dbReference type="Gene3D" id="1.10.8.60">
    <property type="match status" value="1"/>
</dbReference>
<dbReference type="GO" id="GO:0006271">
    <property type="term" value="P:DNA strand elongation involved in DNA replication"/>
    <property type="evidence" value="ECO:0007669"/>
    <property type="project" value="UniProtKB-ARBA"/>
</dbReference>
<keyword evidence="3" id="KW-0547">Nucleotide-binding</keyword>
<dbReference type="InterPro" id="IPR003593">
    <property type="entry name" value="AAA+_ATPase"/>
</dbReference>
<dbReference type="GeneID" id="28727412"/>
<evidence type="ECO:0000256" key="1">
    <source>
        <dbReference type="ARBA" id="ARBA00008959"/>
    </source>
</evidence>
<feature type="compositionally biased region" description="Basic and acidic residues" evidence="5">
    <location>
        <begin position="520"/>
        <end position="534"/>
    </location>
</feature>
<dbReference type="EMBL" id="LGAV01000003">
    <property type="protein sequence ID" value="KOS14770.1"/>
    <property type="molecule type" value="Genomic_DNA"/>
</dbReference>
<dbReference type="InterPro" id="IPR032423">
    <property type="entry name" value="AAA_assoc_2"/>
</dbReference>
<dbReference type="STRING" id="77020.A0A0M8MVS2"/>
<evidence type="ECO:0000256" key="2">
    <source>
        <dbReference type="ARBA" id="ARBA00022705"/>
    </source>
</evidence>
<comment type="similarity">
    <text evidence="1">Belongs to the AAA ATPase family. RarA/MGS1/WRNIP1 subfamily.</text>
</comment>
<dbReference type="RefSeq" id="XP_017992402.1">
    <property type="nucleotide sequence ID" value="XM_018135537.1"/>
</dbReference>
<dbReference type="GO" id="GO:0017116">
    <property type="term" value="F:single-stranded DNA helicase activity"/>
    <property type="evidence" value="ECO:0007669"/>
    <property type="project" value="TreeGrafter"/>
</dbReference>
<evidence type="ECO:0000256" key="3">
    <source>
        <dbReference type="ARBA" id="ARBA00022741"/>
    </source>
</evidence>
<dbReference type="OrthoDB" id="10265467at2759"/>
<dbReference type="Gene3D" id="3.30.160.60">
    <property type="entry name" value="Classic Zinc Finger"/>
    <property type="match status" value="1"/>
</dbReference>
<evidence type="ECO:0000256" key="4">
    <source>
        <dbReference type="ARBA" id="ARBA00022840"/>
    </source>
</evidence>
<keyword evidence="7" id="KW-0378">Hydrolase</keyword>
<evidence type="ECO:0000259" key="6">
    <source>
        <dbReference type="SMART" id="SM00382"/>
    </source>
</evidence>
<dbReference type="Pfam" id="PF16193">
    <property type="entry name" value="AAA_assoc_2"/>
    <property type="match status" value="1"/>
</dbReference>
<reference evidence="7 8" key="1">
    <citation type="submission" date="2015-07" db="EMBL/GenBank/DDBJ databases">
        <title>Draft Genome Sequence of Malassezia furfur CBS1878 and Malassezia pachydermatis CBS1879.</title>
        <authorList>
            <person name="Triana S."/>
            <person name="Ohm R."/>
            <person name="Gonzalez A."/>
            <person name="DeCock H."/>
            <person name="Restrepo S."/>
            <person name="Celis A."/>
        </authorList>
    </citation>
    <scope>NUCLEOTIDE SEQUENCE [LARGE SCALE GENOMIC DNA]</scope>
    <source>
        <strain evidence="7 8">CBS 1879</strain>
    </source>
</reference>
<evidence type="ECO:0000313" key="8">
    <source>
        <dbReference type="Proteomes" id="UP000037751"/>
    </source>
</evidence>
<dbReference type="Gene3D" id="1.20.272.10">
    <property type="match status" value="1"/>
</dbReference>
<keyword evidence="2" id="KW-0235">DNA replication</keyword>
<dbReference type="VEuPathDB" id="FungiDB:Malapachy_1025"/>
<protein>
    <submittedName>
        <fullName evidence="7">p-loop containing nucleoside triphosphate hydrolase protein</fullName>
    </submittedName>
</protein>
<keyword evidence="8" id="KW-1185">Reference proteome</keyword>
<dbReference type="PANTHER" id="PTHR13779:SF7">
    <property type="entry name" value="ATPASE WRNIP1"/>
    <property type="match status" value="1"/>
</dbReference>
<dbReference type="GO" id="GO:0005524">
    <property type="term" value="F:ATP binding"/>
    <property type="evidence" value="ECO:0007669"/>
    <property type="project" value="UniProtKB-KW"/>
</dbReference>
<dbReference type="InterPro" id="IPR003959">
    <property type="entry name" value="ATPase_AAA_core"/>
</dbReference>
<dbReference type="InterPro" id="IPR051314">
    <property type="entry name" value="AAA_ATPase_RarA/MGS1/WRNIP1"/>
</dbReference>
<name>A0A0M8MVS2_9BASI</name>
<feature type="region of interest" description="Disordered" evidence="5">
    <location>
        <begin position="41"/>
        <end position="72"/>
    </location>
</feature>
<dbReference type="Pfam" id="PF12002">
    <property type="entry name" value="MgsA_C"/>
    <property type="match status" value="1"/>
</dbReference>
<feature type="region of interest" description="Disordered" evidence="5">
    <location>
        <begin position="520"/>
        <end position="549"/>
    </location>
</feature>
<dbReference type="SUPFAM" id="SSF48019">
    <property type="entry name" value="post-AAA+ oligomerization domain-like"/>
    <property type="match status" value="1"/>
</dbReference>
<accession>A0A0M8MVS2</accession>
<dbReference type="SUPFAM" id="SSF52540">
    <property type="entry name" value="P-loop containing nucleoside triphosphate hydrolases"/>
    <property type="match status" value="1"/>
</dbReference>
<evidence type="ECO:0000256" key="5">
    <source>
        <dbReference type="SAM" id="MobiDB-lite"/>
    </source>
</evidence>
<dbReference type="GO" id="GO:0008047">
    <property type="term" value="F:enzyme activator activity"/>
    <property type="evidence" value="ECO:0007669"/>
    <property type="project" value="TreeGrafter"/>
</dbReference>
<dbReference type="InterPro" id="IPR008921">
    <property type="entry name" value="DNA_pol3_clamp-load_cplx_C"/>
</dbReference>
<sequence length="549" mass="61509">MTDTGDSTTTPADHERVACPNCDKKLTYAVLNEHLDRCLAHTPSPEKKKRPLQHESTTSSEPKVRRTDASQPFAERMRPQKLSEYIGQDTVVHGALLSLLRKGFVPSMVLWGPPGTGKTTLARLVTREANHAHTYRFVEMSATTATVTDVKRAIDEAIRRQQLSGQRTVLFIDEIQRFNRAQQDIFLPALERGHITLLAATTENPSFRLQGALLSRLRVVVLAKLKERDCLRILRQALERVRAGLDGVFEQGTYTYVTDALLAWIARMADGDARAALHALELALASEEEGSDAERIEHLKASLKRTSLTYDRAGDAHYDTISALHKSIRGSNPDAALYWLARMIASGDDPLFIARRLIVCASEDCCSSDALQMALATYRACEIVGLPECGINLSHCVVVLAECPKSTRSYKAWKKALRAVESDYNYPVPYHIRNAPTQMMKELGYGAEYRYEPSYAHPVHQEFFPPEMRGTRFLSPSPRDEPDVYPLPSSAGVGPYSCRRQFQIGERAVDLDLLKEWEEKHNHGQPWEGRERLEALAPPMDPSSSLSTK</sequence>
<dbReference type="GO" id="GO:0016887">
    <property type="term" value="F:ATP hydrolysis activity"/>
    <property type="evidence" value="ECO:0007669"/>
    <property type="project" value="InterPro"/>
</dbReference>
<dbReference type="GO" id="GO:0000731">
    <property type="term" value="P:DNA synthesis involved in DNA repair"/>
    <property type="evidence" value="ECO:0007669"/>
    <property type="project" value="TreeGrafter"/>
</dbReference>
<dbReference type="PANTHER" id="PTHR13779">
    <property type="entry name" value="WERNER HELICASE-INTERACTING PROTEIN 1 FAMILY MEMBER"/>
    <property type="match status" value="1"/>
</dbReference>
<evidence type="ECO:0000313" key="7">
    <source>
        <dbReference type="EMBL" id="KOS14770.1"/>
    </source>
</evidence>
<dbReference type="InterPro" id="IPR021886">
    <property type="entry name" value="MgsA_C"/>
</dbReference>
<gene>
    <name evidence="7" type="ORF">Malapachy_1025</name>
</gene>